<feature type="compositionally biased region" description="Low complexity" evidence="1">
    <location>
        <begin position="8"/>
        <end position="29"/>
    </location>
</feature>
<evidence type="ECO:0000313" key="3">
    <source>
        <dbReference type="Proteomes" id="UP000015001"/>
    </source>
</evidence>
<reference evidence="2 3" key="1">
    <citation type="submission" date="2013-02" db="EMBL/GenBank/DDBJ databases">
        <title>Draft Genome Sequence of Streptomyces afghaniensis, Which Produces Compounds of the Julimycin B-Complex.</title>
        <authorList>
            <person name="Gruening B.A."/>
            <person name="Praeg A."/>
            <person name="Erxleben A."/>
            <person name="Guenther S."/>
            <person name="Fiedler H.-P."/>
            <person name="Goodfellow M."/>
            <person name="Mueller M."/>
        </authorList>
    </citation>
    <scope>NUCLEOTIDE SEQUENCE [LARGE SCALE GENOMIC DNA]</scope>
    <source>
        <strain evidence="2 3">772</strain>
    </source>
</reference>
<organism evidence="2 3">
    <name type="scientific">Streptomyces afghaniensis 772</name>
    <dbReference type="NCBI Taxonomy" id="1283301"/>
    <lineage>
        <taxon>Bacteria</taxon>
        <taxon>Bacillati</taxon>
        <taxon>Actinomycetota</taxon>
        <taxon>Actinomycetes</taxon>
        <taxon>Kitasatosporales</taxon>
        <taxon>Streptomycetaceae</taxon>
        <taxon>Streptomyces</taxon>
    </lineage>
</organism>
<protein>
    <submittedName>
        <fullName evidence="2">Uncharacterized protein</fullName>
    </submittedName>
</protein>
<comment type="caution">
    <text evidence="2">The sequence shown here is derived from an EMBL/GenBank/DDBJ whole genome shotgun (WGS) entry which is preliminary data.</text>
</comment>
<dbReference type="Proteomes" id="UP000015001">
    <property type="component" value="Unassembled WGS sequence"/>
</dbReference>
<dbReference type="PATRIC" id="fig|1283301.3.peg.7233"/>
<proteinExistence type="predicted"/>
<accession>S4M8F8</accession>
<name>S4M8F8_9ACTN</name>
<gene>
    <name evidence="2" type="ORF">STAFG_7284</name>
</gene>
<dbReference type="EMBL" id="AOPY01001619">
    <property type="protein sequence ID" value="EPJ35648.1"/>
    <property type="molecule type" value="Genomic_DNA"/>
</dbReference>
<keyword evidence="3" id="KW-1185">Reference proteome</keyword>
<dbReference type="HOGENOM" id="CLU_2977131_0_0_11"/>
<feature type="region of interest" description="Disordered" evidence="1">
    <location>
        <begin position="1"/>
        <end position="58"/>
    </location>
</feature>
<evidence type="ECO:0000256" key="1">
    <source>
        <dbReference type="SAM" id="MobiDB-lite"/>
    </source>
</evidence>
<dbReference type="AlphaFoldDB" id="S4M8F8"/>
<evidence type="ECO:0000313" key="2">
    <source>
        <dbReference type="EMBL" id="EPJ35648.1"/>
    </source>
</evidence>
<sequence length="58" mass="5937">MSARLRRSPPTSSTSSGASGRAPSAQPAATRLAATSYDGGSRSGTGVRRAWPCSRVSR</sequence>